<name>A0A9W6MZ65_9HYPH</name>
<comment type="caution">
    <text evidence="2">The sequence shown here is derived from an EMBL/GenBank/DDBJ whole genome shotgun (WGS) entry which is preliminary data.</text>
</comment>
<keyword evidence="1" id="KW-0472">Membrane</keyword>
<accession>A0A9W6MZ65</accession>
<dbReference type="Proteomes" id="UP001143370">
    <property type="component" value="Unassembled WGS sequence"/>
</dbReference>
<organism evidence="2 3">
    <name type="scientific">Ancylobacter dichloromethanicus</name>
    <dbReference type="NCBI Taxonomy" id="518825"/>
    <lineage>
        <taxon>Bacteria</taxon>
        <taxon>Pseudomonadati</taxon>
        <taxon>Pseudomonadota</taxon>
        <taxon>Alphaproteobacteria</taxon>
        <taxon>Hyphomicrobiales</taxon>
        <taxon>Xanthobacteraceae</taxon>
        <taxon>Ancylobacter</taxon>
    </lineage>
</organism>
<reference evidence="2" key="2">
    <citation type="submission" date="2023-01" db="EMBL/GenBank/DDBJ databases">
        <authorList>
            <person name="Sun Q."/>
            <person name="Evtushenko L."/>
        </authorList>
    </citation>
    <scope>NUCLEOTIDE SEQUENCE</scope>
    <source>
        <strain evidence="2">VKM B-2484</strain>
    </source>
</reference>
<proteinExistence type="predicted"/>
<evidence type="ECO:0000256" key="1">
    <source>
        <dbReference type="SAM" id="Phobius"/>
    </source>
</evidence>
<dbReference type="AlphaFoldDB" id="A0A9W6MZ65"/>
<sequence length="249" mass="27953">MQSCRSPLDNWRERRQRQDMMKHPAMIGVVIVAFILAVGVVFGDGTVAEAARSVGAFGILKDLGGFIGALIALAGAVIAWIATTNVAEQQKRDKIEERLMAHTVTVMKIAELQSRAYKRRSKPTVDTGKLVEPLVAYIDSEEVFRLRSDVLLRGENSGIEIYITSALKSIDGSADNIEKRFNEVVSKMKHELRFAIGSRMRLLNERNEIADLSRRQMVRVEQYKDHIAKGSDIDISHLILKVTNYTIEQ</sequence>
<evidence type="ECO:0000313" key="2">
    <source>
        <dbReference type="EMBL" id="GLK71695.1"/>
    </source>
</evidence>
<keyword evidence="1" id="KW-1133">Transmembrane helix</keyword>
<dbReference type="EMBL" id="BSFJ01000005">
    <property type="protein sequence ID" value="GLK71695.1"/>
    <property type="molecule type" value="Genomic_DNA"/>
</dbReference>
<reference evidence="2" key="1">
    <citation type="journal article" date="2014" name="Int. J. Syst. Evol. Microbiol.">
        <title>Complete genome sequence of Corynebacterium casei LMG S-19264T (=DSM 44701T), isolated from a smear-ripened cheese.</title>
        <authorList>
            <consortium name="US DOE Joint Genome Institute (JGI-PGF)"/>
            <person name="Walter F."/>
            <person name="Albersmeier A."/>
            <person name="Kalinowski J."/>
            <person name="Ruckert C."/>
        </authorList>
    </citation>
    <scope>NUCLEOTIDE SEQUENCE</scope>
    <source>
        <strain evidence="2">VKM B-2484</strain>
    </source>
</reference>
<protein>
    <submittedName>
        <fullName evidence="2">Uncharacterized protein</fullName>
    </submittedName>
</protein>
<feature type="transmembrane region" description="Helical" evidence="1">
    <location>
        <begin position="63"/>
        <end position="82"/>
    </location>
</feature>
<feature type="transmembrane region" description="Helical" evidence="1">
    <location>
        <begin position="21"/>
        <end position="43"/>
    </location>
</feature>
<keyword evidence="1" id="KW-0812">Transmembrane</keyword>
<gene>
    <name evidence="2" type="ORF">GCM10017643_18100</name>
</gene>
<evidence type="ECO:0000313" key="3">
    <source>
        <dbReference type="Proteomes" id="UP001143370"/>
    </source>
</evidence>
<keyword evidence="3" id="KW-1185">Reference proteome</keyword>